<dbReference type="EMBL" id="JAJTJA010000003">
    <property type="protein sequence ID" value="KAH8702058.1"/>
    <property type="molecule type" value="Genomic_DNA"/>
</dbReference>
<keyword evidence="2" id="KW-0378">Hydrolase</keyword>
<dbReference type="SUPFAM" id="SSF56784">
    <property type="entry name" value="HAD-like"/>
    <property type="match status" value="1"/>
</dbReference>
<dbReference type="Proteomes" id="UP001201262">
    <property type="component" value="Unassembled WGS sequence"/>
</dbReference>
<organism evidence="2 3">
    <name type="scientific">Talaromyces proteolyticus</name>
    <dbReference type="NCBI Taxonomy" id="1131652"/>
    <lineage>
        <taxon>Eukaryota</taxon>
        <taxon>Fungi</taxon>
        <taxon>Dikarya</taxon>
        <taxon>Ascomycota</taxon>
        <taxon>Pezizomycotina</taxon>
        <taxon>Eurotiomycetes</taxon>
        <taxon>Eurotiomycetidae</taxon>
        <taxon>Eurotiales</taxon>
        <taxon>Trichocomaceae</taxon>
        <taxon>Talaromyces</taxon>
        <taxon>Talaromyces sect. Bacilispori</taxon>
    </lineage>
</organism>
<dbReference type="InterPro" id="IPR023214">
    <property type="entry name" value="HAD_sf"/>
</dbReference>
<evidence type="ECO:0000313" key="3">
    <source>
        <dbReference type="Proteomes" id="UP001201262"/>
    </source>
</evidence>
<dbReference type="NCBIfam" id="TIGR01549">
    <property type="entry name" value="HAD-SF-IA-v1"/>
    <property type="match status" value="1"/>
</dbReference>
<dbReference type="AlphaFoldDB" id="A0AAD4KVM5"/>
<dbReference type="PANTHER" id="PTHR43885:SF1">
    <property type="entry name" value="SUPERFAMILY HYDROLASE, PUTATIVE (AFU_ORTHOLOGUE AFUA_4G13290)-RELATED"/>
    <property type="match status" value="1"/>
</dbReference>
<dbReference type="GeneID" id="70239514"/>
<gene>
    <name evidence="2" type="ORF">BGW36DRAFT_110476</name>
</gene>
<dbReference type="SFLD" id="SFLDG01129">
    <property type="entry name" value="C1.5:_HAD__Beta-PGM__Phosphata"/>
    <property type="match status" value="1"/>
</dbReference>
<evidence type="ECO:0000313" key="2">
    <source>
        <dbReference type="EMBL" id="KAH8702058.1"/>
    </source>
</evidence>
<reference evidence="2" key="1">
    <citation type="submission" date="2021-12" db="EMBL/GenBank/DDBJ databases">
        <title>Convergent genome expansion in fungi linked to evolution of root-endophyte symbiosis.</title>
        <authorList>
            <consortium name="DOE Joint Genome Institute"/>
            <person name="Ke Y.-H."/>
            <person name="Bonito G."/>
            <person name="Liao H.-L."/>
            <person name="Looney B."/>
            <person name="Rojas-Flechas A."/>
            <person name="Nash J."/>
            <person name="Hameed K."/>
            <person name="Schadt C."/>
            <person name="Martin F."/>
            <person name="Crous P.W."/>
            <person name="Miettinen O."/>
            <person name="Magnuson J.K."/>
            <person name="Labbe J."/>
            <person name="Jacobson D."/>
            <person name="Doktycz M.J."/>
            <person name="Veneault-Fourrey C."/>
            <person name="Kuo A."/>
            <person name="Mondo S."/>
            <person name="Calhoun S."/>
            <person name="Riley R."/>
            <person name="Ohm R."/>
            <person name="LaButti K."/>
            <person name="Andreopoulos B."/>
            <person name="Pangilinan J."/>
            <person name="Nolan M."/>
            <person name="Tritt A."/>
            <person name="Clum A."/>
            <person name="Lipzen A."/>
            <person name="Daum C."/>
            <person name="Barry K."/>
            <person name="Grigoriev I.V."/>
            <person name="Vilgalys R."/>
        </authorList>
    </citation>
    <scope>NUCLEOTIDE SEQUENCE</scope>
    <source>
        <strain evidence="2">PMI_201</strain>
    </source>
</reference>
<protein>
    <submittedName>
        <fullName evidence="2">HAD superfamily hydrolase</fullName>
    </submittedName>
</protein>
<feature type="compositionally biased region" description="Polar residues" evidence="1">
    <location>
        <begin position="20"/>
        <end position="29"/>
    </location>
</feature>
<comment type="caution">
    <text evidence="2">The sequence shown here is derived from an EMBL/GenBank/DDBJ whole genome shotgun (WGS) entry which is preliminary data.</text>
</comment>
<dbReference type="Gene3D" id="3.40.50.1000">
    <property type="entry name" value="HAD superfamily/HAD-like"/>
    <property type="match status" value="1"/>
</dbReference>
<dbReference type="PANTHER" id="PTHR43885">
    <property type="entry name" value="HALOACID DEHALOGENASE-LIKE HYDROLASE"/>
    <property type="match status" value="1"/>
</dbReference>
<proteinExistence type="predicted"/>
<dbReference type="SFLD" id="SFLDS00003">
    <property type="entry name" value="Haloacid_Dehalogenase"/>
    <property type="match status" value="1"/>
</dbReference>
<accession>A0AAD4KVM5</accession>
<dbReference type="Gene3D" id="1.10.260.80">
    <property type="match status" value="1"/>
</dbReference>
<dbReference type="RefSeq" id="XP_046075434.1">
    <property type="nucleotide sequence ID" value="XM_046209227.1"/>
</dbReference>
<name>A0AAD4KVM5_9EURO</name>
<dbReference type="InterPro" id="IPR036412">
    <property type="entry name" value="HAD-like_sf"/>
</dbReference>
<dbReference type="Pfam" id="PF00702">
    <property type="entry name" value="Hydrolase"/>
    <property type="match status" value="1"/>
</dbReference>
<keyword evidence="3" id="KW-1185">Reference proteome</keyword>
<dbReference type="InterPro" id="IPR006439">
    <property type="entry name" value="HAD-SF_hydro_IA"/>
</dbReference>
<evidence type="ECO:0000256" key="1">
    <source>
        <dbReference type="SAM" id="MobiDB-lite"/>
    </source>
</evidence>
<sequence>MAIAISRPRTLASLPRLSHTPRNMASIIQSPPPRPRKFAPLKEDSHANSGVEKQLQGIVFDVDGTLCLPQNYMFAQMRAALGIDRSVDILEHIRGLPTEQARTEAASKIQAVEREAMLAQQPQPGLAQLMDYLERKNVRRALCTRNFEAPVTHLLQNHLPKHIFEPIITRDTPDLLPKPEPAGILHIGRQWGLGNRAESMIMVGDSIDDMTAGHTAGAATVLLVNEHNAHLKDHQHTDLTISRLDDLIGILENGFVGDNSGDYDSAL</sequence>
<feature type="region of interest" description="Disordered" evidence="1">
    <location>
        <begin position="14"/>
        <end position="47"/>
    </location>
</feature>
<dbReference type="GO" id="GO:0016791">
    <property type="term" value="F:phosphatase activity"/>
    <property type="evidence" value="ECO:0007669"/>
    <property type="project" value="UniProtKB-ARBA"/>
</dbReference>